<accession>A0ABZ1AX03</accession>
<dbReference type="Proteomes" id="UP001324287">
    <property type="component" value="Chromosome"/>
</dbReference>
<sequence>MYRAVRRLPGVGRTIGTKLLARKRPRLVPIYDSVVARISGIGDHHWEPLRQALRADGLHDRLLDLRQQAGLGPHVSALRVLDVVTWMEGKAAGMRPTDPEELLGESLTDPDSRSARQALPATRVAPIPSMTAPTGF</sequence>
<name>A0ABZ1AX03_9ACTN</name>
<feature type="region of interest" description="Disordered" evidence="1">
    <location>
        <begin position="92"/>
        <end position="116"/>
    </location>
</feature>
<dbReference type="EMBL" id="CP141261">
    <property type="protein sequence ID" value="WRL62193.1"/>
    <property type="molecule type" value="Genomic_DNA"/>
</dbReference>
<keyword evidence="3" id="KW-1185">Reference proteome</keyword>
<reference evidence="2 3" key="1">
    <citation type="submission" date="2023-12" db="EMBL/GenBank/DDBJ databases">
        <title>Blastococcus brunescens sp. nov., an actonobacterium isolated from sandstone collected in sahara desert.</title>
        <authorList>
            <person name="Gtari M."/>
            <person name="Ghodhbane F."/>
        </authorList>
    </citation>
    <scope>NUCLEOTIDE SEQUENCE [LARGE SCALE GENOMIC DNA]</scope>
    <source>
        <strain evidence="2 3">BMG 8361</strain>
    </source>
</reference>
<dbReference type="Pfam" id="PF19827">
    <property type="entry name" value="DUF6308"/>
    <property type="match status" value="1"/>
</dbReference>
<evidence type="ECO:0000313" key="3">
    <source>
        <dbReference type="Proteomes" id="UP001324287"/>
    </source>
</evidence>
<dbReference type="InterPro" id="IPR046275">
    <property type="entry name" value="DUF6308"/>
</dbReference>
<dbReference type="RefSeq" id="WP_324273548.1">
    <property type="nucleotide sequence ID" value="NZ_CP141261.1"/>
</dbReference>
<evidence type="ECO:0000313" key="2">
    <source>
        <dbReference type="EMBL" id="WRL62193.1"/>
    </source>
</evidence>
<proteinExistence type="predicted"/>
<protein>
    <submittedName>
        <fullName evidence="2">DUF6308 family protein</fullName>
    </submittedName>
</protein>
<evidence type="ECO:0000256" key="1">
    <source>
        <dbReference type="SAM" id="MobiDB-lite"/>
    </source>
</evidence>
<gene>
    <name evidence="2" type="ORF">U6N30_19365</name>
</gene>
<organism evidence="2 3">
    <name type="scientific">Blastococcus brunescens</name>
    <dbReference type="NCBI Taxonomy" id="1564165"/>
    <lineage>
        <taxon>Bacteria</taxon>
        <taxon>Bacillati</taxon>
        <taxon>Actinomycetota</taxon>
        <taxon>Actinomycetes</taxon>
        <taxon>Geodermatophilales</taxon>
        <taxon>Geodermatophilaceae</taxon>
        <taxon>Blastococcus</taxon>
    </lineage>
</organism>